<dbReference type="InterPro" id="IPR036874">
    <property type="entry name" value="Carbonic_anhydrase_sf"/>
</dbReference>
<dbReference type="EMBL" id="CP006585">
    <property type="protein sequence ID" value="AGW15191.1"/>
    <property type="molecule type" value="Genomic_DNA"/>
</dbReference>
<evidence type="ECO:0000256" key="6">
    <source>
        <dbReference type="ARBA" id="ARBA00023239"/>
    </source>
</evidence>
<keyword evidence="5 9" id="KW-0862">Zinc</keyword>
<dbReference type="PANTHER" id="PTHR11002:SF76">
    <property type="entry name" value="CARBONIC ANHYDRASE"/>
    <property type="match status" value="1"/>
</dbReference>
<evidence type="ECO:0000313" key="10">
    <source>
        <dbReference type="EMBL" id="AGW15191.1"/>
    </source>
</evidence>
<evidence type="ECO:0000256" key="9">
    <source>
        <dbReference type="PIRSR" id="PIRSR601765-1"/>
    </source>
</evidence>
<protein>
    <recommendedName>
        <fullName evidence="3">Carbonic anhydrase</fullName>
        <ecNumber evidence="2">4.2.1.1</ecNumber>
    </recommendedName>
    <alternativeName>
        <fullName evidence="7">Carbonate dehydratase</fullName>
    </alternativeName>
</protein>
<evidence type="ECO:0000256" key="4">
    <source>
        <dbReference type="ARBA" id="ARBA00022723"/>
    </source>
</evidence>
<evidence type="ECO:0000256" key="3">
    <source>
        <dbReference type="ARBA" id="ARBA00014628"/>
    </source>
</evidence>
<dbReference type="Proteomes" id="UP000016587">
    <property type="component" value="Chromosome"/>
</dbReference>
<proteinExistence type="inferred from homology"/>
<feature type="binding site" evidence="9">
    <location>
        <position position="42"/>
    </location>
    <ligand>
        <name>Zn(2+)</name>
        <dbReference type="ChEBI" id="CHEBI:29105"/>
    </ligand>
</feature>
<dbReference type="InterPro" id="IPR001765">
    <property type="entry name" value="Carbonic_anhydrase"/>
</dbReference>
<dbReference type="Pfam" id="PF00484">
    <property type="entry name" value="Pro_CA"/>
    <property type="match status" value="1"/>
</dbReference>
<feature type="binding site" evidence="9">
    <location>
        <position position="44"/>
    </location>
    <ligand>
        <name>Zn(2+)</name>
        <dbReference type="ChEBI" id="CHEBI:29105"/>
    </ligand>
</feature>
<organism evidence="10 11">
    <name type="scientific">Megalodesulfovibrio gigas (strain ATCC 19364 / DSM 1382 / NCIMB 9332 / VKM B-1759)</name>
    <name type="common">Desulfovibrio gigas</name>
    <dbReference type="NCBI Taxonomy" id="1121448"/>
    <lineage>
        <taxon>Bacteria</taxon>
        <taxon>Pseudomonadati</taxon>
        <taxon>Thermodesulfobacteriota</taxon>
        <taxon>Desulfovibrionia</taxon>
        <taxon>Desulfovibrionales</taxon>
        <taxon>Desulfovibrionaceae</taxon>
        <taxon>Megalodesulfovibrio</taxon>
    </lineage>
</organism>
<accession>T2GG81</accession>
<evidence type="ECO:0000256" key="1">
    <source>
        <dbReference type="ARBA" id="ARBA00006217"/>
    </source>
</evidence>
<evidence type="ECO:0000313" key="11">
    <source>
        <dbReference type="Proteomes" id="UP000016587"/>
    </source>
</evidence>
<dbReference type="CDD" id="cd00884">
    <property type="entry name" value="beta_CA_cladeB"/>
    <property type="match status" value="1"/>
</dbReference>
<dbReference type="PATRIC" id="fig|1121448.10.peg.3465"/>
<evidence type="ECO:0000256" key="2">
    <source>
        <dbReference type="ARBA" id="ARBA00012925"/>
    </source>
</evidence>
<sequence>MHDIARFIKGFQSFQKRFFCDDSSLYDILKGGQKPRTLVIACIDSRVDPAILTGSQPGELLVVRNVANLVPPYEPDAGLHGVSAALEHGVTRLEVEHIIVLGHACCGGIQTLMTLQEHQDQKTEFLGNWVRIADRARLQTLTDLGDKPTDLQQQACEQAAILVSLENLLTFPWVKQRVEAGTLFLHGWYFDLRTGDLMSYLPESGAFEPLAPRCW</sequence>
<dbReference type="EC" id="4.2.1.1" evidence="2"/>
<feature type="binding site" evidence="9">
    <location>
        <position position="106"/>
    </location>
    <ligand>
        <name>Zn(2+)</name>
        <dbReference type="ChEBI" id="CHEBI:29105"/>
    </ligand>
</feature>
<dbReference type="HOGENOM" id="CLU_053879_5_3_7"/>
<feature type="binding site" evidence="9">
    <location>
        <position position="103"/>
    </location>
    <ligand>
        <name>Zn(2+)</name>
        <dbReference type="ChEBI" id="CHEBI:29105"/>
    </ligand>
</feature>
<name>T2GG81_MEGG1</name>
<dbReference type="GO" id="GO:0004089">
    <property type="term" value="F:carbonate dehydratase activity"/>
    <property type="evidence" value="ECO:0007669"/>
    <property type="project" value="UniProtKB-EC"/>
</dbReference>
<dbReference type="RefSeq" id="WP_021762319.1">
    <property type="nucleotide sequence ID" value="NC_022444.1"/>
</dbReference>
<dbReference type="eggNOG" id="COG0288">
    <property type="taxonomic scope" value="Bacteria"/>
</dbReference>
<comment type="cofactor">
    <cofactor evidence="9">
        <name>Zn(2+)</name>
        <dbReference type="ChEBI" id="CHEBI:29105"/>
    </cofactor>
    <text evidence="9">Binds 1 zinc ion per subunit.</text>
</comment>
<dbReference type="KEGG" id="dgg:DGI_3514"/>
<keyword evidence="6" id="KW-0456">Lyase</keyword>
<evidence type="ECO:0000256" key="5">
    <source>
        <dbReference type="ARBA" id="ARBA00022833"/>
    </source>
</evidence>
<keyword evidence="11" id="KW-1185">Reference proteome</keyword>
<dbReference type="SUPFAM" id="SSF53056">
    <property type="entry name" value="beta-carbonic anhydrase, cab"/>
    <property type="match status" value="1"/>
</dbReference>
<gene>
    <name evidence="10" type="ORF">DGI_3514</name>
</gene>
<comment type="catalytic activity">
    <reaction evidence="8">
        <text>hydrogencarbonate + H(+) = CO2 + H2O</text>
        <dbReference type="Rhea" id="RHEA:10748"/>
        <dbReference type="ChEBI" id="CHEBI:15377"/>
        <dbReference type="ChEBI" id="CHEBI:15378"/>
        <dbReference type="ChEBI" id="CHEBI:16526"/>
        <dbReference type="ChEBI" id="CHEBI:17544"/>
        <dbReference type="EC" id="4.2.1.1"/>
    </reaction>
</comment>
<dbReference type="OrthoDB" id="9797527at2"/>
<dbReference type="Gene3D" id="3.40.1050.10">
    <property type="entry name" value="Carbonic anhydrase"/>
    <property type="match status" value="1"/>
</dbReference>
<dbReference type="STRING" id="1121448.DGI_3514"/>
<evidence type="ECO:0000256" key="7">
    <source>
        <dbReference type="ARBA" id="ARBA00031969"/>
    </source>
</evidence>
<reference evidence="10 11" key="1">
    <citation type="journal article" date="2013" name="J. Bacteriol.">
        <title>Roles of HynAB and Ech, the only two hydrogenases found in the model sulfate reducer Desulfovibrio gigas.</title>
        <authorList>
            <person name="Morais-Silva F.O."/>
            <person name="Santos C.I."/>
            <person name="Rodrigues R."/>
            <person name="Pereira I.A."/>
            <person name="Rodrigues-Pousada C."/>
        </authorList>
    </citation>
    <scope>NUCLEOTIDE SEQUENCE [LARGE SCALE GENOMIC DNA]</scope>
    <source>
        <strain evidence="11">ATCC 19364 / DSM 1382 / NCIMB 9332 / VKM B-1759</strain>
    </source>
</reference>
<comment type="similarity">
    <text evidence="1">Belongs to the beta-class carbonic anhydrase family.</text>
</comment>
<evidence type="ECO:0000256" key="8">
    <source>
        <dbReference type="ARBA" id="ARBA00048348"/>
    </source>
</evidence>
<dbReference type="GO" id="GO:0008270">
    <property type="term" value="F:zinc ion binding"/>
    <property type="evidence" value="ECO:0007669"/>
    <property type="project" value="InterPro"/>
</dbReference>
<keyword evidence="4 9" id="KW-0479">Metal-binding</keyword>
<dbReference type="PANTHER" id="PTHR11002">
    <property type="entry name" value="CARBONIC ANHYDRASE"/>
    <property type="match status" value="1"/>
</dbReference>
<dbReference type="SMART" id="SM00947">
    <property type="entry name" value="Pro_CA"/>
    <property type="match status" value="1"/>
</dbReference>
<dbReference type="FunFam" id="3.40.1050.10:FF:000003">
    <property type="entry name" value="Carbonic anhydrase"/>
    <property type="match status" value="1"/>
</dbReference>
<reference evidence="11" key="2">
    <citation type="submission" date="2013-07" db="EMBL/GenBank/DDBJ databases">
        <authorList>
            <person name="Morais-Silva F.O."/>
            <person name="Rezende A.M."/>
            <person name="Pimentel C."/>
            <person name="Resende D.M."/>
            <person name="Santos C.I."/>
            <person name="Clemente C."/>
            <person name="de Oliveira L.M."/>
            <person name="da Silva S.M."/>
            <person name="Costa D.A."/>
            <person name="Varela-Raposo A."/>
            <person name="Horacio E.C.A."/>
            <person name="Matos M."/>
            <person name="Flores O."/>
            <person name="Ruiz J.C."/>
            <person name="Rodrigues-Pousada C."/>
        </authorList>
    </citation>
    <scope>NUCLEOTIDE SEQUENCE [LARGE SCALE GENOMIC DNA]</scope>
    <source>
        <strain evidence="11">ATCC 19364 / DSM 1382 / NCIMB 9332 / VKM B-1759</strain>
    </source>
</reference>
<dbReference type="AlphaFoldDB" id="T2GG81"/>
<dbReference type="InterPro" id="IPR045066">
    <property type="entry name" value="Beta_CA_cladeB"/>
</dbReference>